<accession>M7P1V8</accession>
<keyword evidence="11" id="KW-1185">Reference proteome</keyword>
<dbReference type="PATRIC" id="fig|1279009.4.peg.339"/>
<protein>
    <submittedName>
        <fullName evidence="10">Fatty acid hydroxylase superfamily protein</fullName>
    </submittedName>
</protein>
<dbReference type="InterPro" id="IPR006694">
    <property type="entry name" value="Fatty_acid_hydroxylase"/>
</dbReference>
<evidence type="ECO:0000256" key="4">
    <source>
        <dbReference type="ARBA" id="ARBA00023002"/>
    </source>
</evidence>
<dbReference type="EMBL" id="AODQ01000004">
    <property type="protein sequence ID" value="EMR04579.1"/>
    <property type="molecule type" value="Genomic_DNA"/>
</dbReference>
<comment type="caution">
    <text evidence="10">The sequence shown here is derived from an EMBL/GenBank/DDBJ whole genome shotgun (WGS) entry which is preliminary data.</text>
</comment>
<keyword evidence="3 8" id="KW-1133">Transmembrane helix</keyword>
<dbReference type="GO" id="GO:0016020">
    <property type="term" value="C:membrane"/>
    <property type="evidence" value="ECO:0007669"/>
    <property type="project" value="GOC"/>
</dbReference>
<dbReference type="eggNOG" id="COG3000">
    <property type="taxonomic scope" value="Bacteria"/>
</dbReference>
<evidence type="ECO:0000259" key="9">
    <source>
        <dbReference type="Pfam" id="PF04116"/>
    </source>
</evidence>
<gene>
    <name evidence="10" type="ORF">ADICEAN_00337</name>
</gene>
<feature type="transmembrane region" description="Helical" evidence="8">
    <location>
        <begin position="16"/>
        <end position="34"/>
    </location>
</feature>
<dbReference type="InterPro" id="IPR051689">
    <property type="entry name" value="Sterol_desaturase/TMEM195"/>
</dbReference>
<feature type="transmembrane region" description="Helical" evidence="8">
    <location>
        <begin position="86"/>
        <end position="105"/>
    </location>
</feature>
<keyword evidence="4" id="KW-0560">Oxidoreductase</keyword>
<dbReference type="Pfam" id="PF04116">
    <property type="entry name" value="FA_hydroxylase"/>
    <property type="match status" value="1"/>
</dbReference>
<reference evidence="10 11" key="1">
    <citation type="journal article" date="2013" name="Genome Announc.">
        <title>Draft Genome Sequence of Cesiribacter andamanensis Strain AMV16T, Isolated from a Soil Sample from a Mud Volcano in the Andaman Islands, India.</title>
        <authorList>
            <person name="Shivaji S."/>
            <person name="Ara S."/>
            <person name="Begum Z."/>
            <person name="Srinivas T.N."/>
            <person name="Singh A."/>
            <person name="Kumar Pinnaka A."/>
        </authorList>
    </citation>
    <scope>NUCLEOTIDE SEQUENCE [LARGE SCALE GENOMIC DNA]</scope>
    <source>
        <strain evidence="10 11">AMV16</strain>
    </source>
</reference>
<dbReference type="Proteomes" id="UP000011910">
    <property type="component" value="Unassembled WGS sequence"/>
</dbReference>
<evidence type="ECO:0000256" key="5">
    <source>
        <dbReference type="ARBA" id="ARBA00023098"/>
    </source>
</evidence>
<organism evidence="10 11">
    <name type="scientific">Cesiribacter andamanensis AMV16</name>
    <dbReference type="NCBI Taxonomy" id="1279009"/>
    <lineage>
        <taxon>Bacteria</taxon>
        <taxon>Pseudomonadati</taxon>
        <taxon>Bacteroidota</taxon>
        <taxon>Cytophagia</taxon>
        <taxon>Cytophagales</taxon>
        <taxon>Cesiribacteraceae</taxon>
        <taxon>Cesiribacter</taxon>
    </lineage>
</organism>
<dbReference type="GO" id="GO:0008610">
    <property type="term" value="P:lipid biosynthetic process"/>
    <property type="evidence" value="ECO:0007669"/>
    <property type="project" value="InterPro"/>
</dbReference>
<evidence type="ECO:0000256" key="8">
    <source>
        <dbReference type="SAM" id="Phobius"/>
    </source>
</evidence>
<feature type="transmembrane region" description="Helical" evidence="8">
    <location>
        <begin position="55"/>
        <end position="80"/>
    </location>
</feature>
<sequence>MDEFVWYLKESDGYNIIPYAAPFFFILVGLEWYVTTRKKIKAYDIKDSMAAAAVGLGNVGLGLVLKVANFALMFYFFTLVPWRIPVAWWSFILCFICVDFVRYWAHRIAHEQRFWWATHVTHHSSKYYNFTVGFRLGWTQILKIFFFIPIILMGFDLIVFFICHQLAVLYQFWIHTPLINKCPRPIEYFFVTPSHHRVHHGTNAQYIDKNYGSTFIIWDRMFGTFEPEGEAVVYGITKPIKHPYNPVYLVFHEWVDIWHDLKKCGSFKERWDLLFGPPGGPLAGNGQQPEATAEQEADAATSSTVATKPAA</sequence>
<keyword evidence="5" id="KW-0443">Lipid metabolism</keyword>
<keyword evidence="6 8" id="KW-0472">Membrane</keyword>
<evidence type="ECO:0000256" key="6">
    <source>
        <dbReference type="ARBA" id="ARBA00023136"/>
    </source>
</evidence>
<evidence type="ECO:0000256" key="2">
    <source>
        <dbReference type="ARBA" id="ARBA00022692"/>
    </source>
</evidence>
<feature type="transmembrane region" description="Helical" evidence="8">
    <location>
        <begin position="144"/>
        <end position="173"/>
    </location>
</feature>
<dbReference type="GO" id="GO:0050479">
    <property type="term" value="F:glyceryl-ether monooxygenase activity"/>
    <property type="evidence" value="ECO:0007669"/>
    <property type="project" value="TreeGrafter"/>
</dbReference>
<dbReference type="OrthoDB" id="9770329at2"/>
<dbReference type="AlphaFoldDB" id="M7P1V8"/>
<feature type="domain" description="Fatty acid hydroxylase" evidence="9">
    <location>
        <begin position="91"/>
        <end position="224"/>
    </location>
</feature>
<dbReference type="PANTHER" id="PTHR21624">
    <property type="entry name" value="STEROL DESATURASE-RELATED PROTEIN"/>
    <property type="match status" value="1"/>
</dbReference>
<comment type="subcellular location">
    <subcellularLocation>
        <location evidence="1">Endomembrane system</location>
        <topology evidence="1">Multi-pass membrane protein</topology>
    </subcellularLocation>
</comment>
<dbReference type="STRING" id="1279009.ADICEAN_00337"/>
<dbReference type="GO" id="GO:0012505">
    <property type="term" value="C:endomembrane system"/>
    <property type="evidence" value="ECO:0007669"/>
    <property type="project" value="UniProtKB-SubCell"/>
</dbReference>
<evidence type="ECO:0000256" key="3">
    <source>
        <dbReference type="ARBA" id="ARBA00022989"/>
    </source>
</evidence>
<dbReference type="GO" id="GO:0005506">
    <property type="term" value="F:iron ion binding"/>
    <property type="evidence" value="ECO:0007669"/>
    <property type="project" value="InterPro"/>
</dbReference>
<dbReference type="RefSeq" id="WP_009193747.1">
    <property type="nucleotide sequence ID" value="NZ_AODQ01000004.1"/>
</dbReference>
<name>M7P1V8_9BACT</name>
<evidence type="ECO:0000256" key="1">
    <source>
        <dbReference type="ARBA" id="ARBA00004127"/>
    </source>
</evidence>
<dbReference type="GO" id="GO:0006643">
    <property type="term" value="P:membrane lipid metabolic process"/>
    <property type="evidence" value="ECO:0007669"/>
    <property type="project" value="TreeGrafter"/>
</dbReference>
<evidence type="ECO:0000313" key="11">
    <source>
        <dbReference type="Proteomes" id="UP000011910"/>
    </source>
</evidence>
<feature type="region of interest" description="Disordered" evidence="7">
    <location>
        <begin position="278"/>
        <end position="311"/>
    </location>
</feature>
<keyword evidence="2 8" id="KW-0812">Transmembrane</keyword>
<dbReference type="PANTHER" id="PTHR21624:SF1">
    <property type="entry name" value="ALKYLGLYCEROL MONOOXYGENASE"/>
    <property type="match status" value="1"/>
</dbReference>
<feature type="compositionally biased region" description="Low complexity" evidence="7">
    <location>
        <begin position="284"/>
        <end position="304"/>
    </location>
</feature>
<evidence type="ECO:0000313" key="10">
    <source>
        <dbReference type="EMBL" id="EMR04579.1"/>
    </source>
</evidence>
<evidence type="ECO:0000256" key="7">
    <source>
        <dbReference type="SAM" id="MobiDB-lite"/>
    </source>
</evidence>
<proteinExistence type="predicted"/>